<dbReference type="Proteomes" id="UP000198984">
    <property type="component" value="Unassembled WGS sequence"/>
</dbReference>
<dbReference type="PANTHER" id="PTHR43280:SF2">
    <property type="entry name" value="HTH-TYPE TRANSCRIPTIONAL REGULATOR EXSA"/>
    <property type="match status" value="1"/>
</dbReference>
<evidence type="ECO:0000259" key="4">
    <source>
        <dbReference type="PROSITE" id="PS01124"/>
    </source>
</evidence>
<evidence type="ECO:0000313" key="6">
    <source>
        <dbReference type="Proteomes" id="UP000198984"/>
    </source>
</evidence>
<dbReference type="Gene3D" id="1.10.10.60">
    <property type="entry name" value="Homeodomain-like"/>
    <property type="match status" value="1"/>
</dbReference>
<dbReference type="InterPro" id="IPR054015">
    <property type="entry name" value="ExsA-like_N"/>
</dbReference>
<dbReference type="OrthoDB" id="4480133at2"/>
<dbReference type="PROSITE" id="PS01124">
    <property type="entry name" value="HTH_ARAC_FAMILY_2"/>
    <property type="match status" value="1"/>
</dbReference>
<sequence length="267" mass="30953">MEYTGADVKGRIFVSCKKEKHYSRELILDQHALVYVFAGTLELSYADQVHRFTRGTTLLIPRNQLGRMAKLPAEDVPFRSLSILFPEALLRKFYAAQAENPAEGKWHGHLALEKHPLLESLFSSLLPYFEMRDELPPELAGIKIAECLTVLDACNPQVKRLLSAFHEPGKINLADFMEQHFLYNLPLQKLAYLTGRSLSTFKKDFKKVYQTTPRRWLTRKRLEHAHYQIAVKKRKPTEIFIDAGFENLSHFSFVFKKHFGYNPTQVQ</sequence>
<evidence type="ECO:0000256" key="1">
    <source>
        <dbReference type="ARBA" id="ARBA00023015"/>
    </source>
</evidence>
<proteinExistence type="predicted"/>
<keyword evidence="6" id="KW-1185">Reference proteome</keyword>
<dbReference type="InterPro" id="IPR018060">
    <property type="entry name" value="HTH_AraC"/>
</dbReference>
<evidence type="ECO:0000256" key="3">
    <source>
        <dbReference type="ARBA" id="ARBA00023163"/>
    </source>
</evidence>
<feature type="domain" description="HTH araC/xylS-type" evidence="4">
    <location>
        <begin position="171"/>
        <end position="267"/>
    </location>
</feature>
<reference evidence="5 6" key="1">
    <citation type="submission" date="2016-10" db="EMBL/GenBank/DDBJ databases">
        <authorList>
            <person name="de Groot N.N."/>
        </authorList>
    </citation>
    <scope>NUCLEOTIDE SEQUENCE [LARGE SCALE GENOMIC DNA]</scope>
    <source>
        <strain evidence="5 6">DSM 21039</strain>
    </source>
</reference>
<name>A0A1H7SPW1_9BACT</name>
<dbReference type="Pfam" id="PF22200">
    <property type="entry name" value="ExsA_N"/>
    <property type="match status" value="1"/>
</dbReference>
<protein>
    <submittedName>
        <fullName evidence="5">AraC-type DNA-binding protein</fullName>
    </submittedName>
</protein>
<dbReference type="GO" id="GO:0003700">
    <property type="term" value="F:DNA-binding transcription factor activity"/>
    <property type="evidence" value="ECO:0007669"/>
    <property type="project" value="InterPro"/>
</dbReference>
<dbReference type="STRING" id="573321.SAMN04488505_1021003"/>
<accession>A0A1H7SPW1</accession>
<gene>
    <name evidence="5" type="ORF">SAMN04488505_1021003</name>
</gene>
<dbReference type="EMBL" id="FOBB01000002">
    <property type="protein sequence ID" value="SEL74651.1"/>
    <property type="molecule type" value="Genomic_DNA"/>
</dbReference>
<dbReference type="GO" id="GO:0043565">
    <property type="term" value="F:sequence-specific DNA binding"/>
    <property type="evidence" value="ECO:0007669"/>
    <property type="project" value="InterPro"/>
</dbReference>
<dbReference type="Pfam" id="PF12833">
    <property type="entry name" value="HTH_18"/>
    <property type="match status" value="1"/>
</dbReference>
<keyword evidence="2 5" id="KW-0238">DNA-binding</keyword>
<dbReference type="InterPro" id="IPR009057">
    <property type="entry name" value="Homeodomain-like_sf"/>
</dbReference>
<keyword evidence="1" id="KW-0805">Transcription regulation</keyword>
<dbReference type="SUPFAM" id="SSF46689">
    <property type="entry name" value="Homeodomain-like"/>
    <property type="match status" value="2"/>
</dbReference>
<organism evidence="5 6">
    <name type="scientific">Chitinophaga rupis</name>
    <dbReference type="NCBI Taxonomy" id="573321"/>
    <lineage>
        <taxon>Bacteria</taxon>
        <taxon>Pseudomonadati</taxon>
        <taxon>Bacteroidota</taxon>
        <taxon>Chitinophagia</taxon>
        <taxon>Chitinophagales</taxon>
        <taxon>Chitinophagaceae</taxon>
        <taxon>Chitinophaga</taxon>
    </lineage>
</organism>
<evidence type="ECO:0000313" key="5">
    <source>
        <dbReference type="EMBL" id="SEL74651.1"/>
    </source>
</evidence>
<dbReference type="SMART" id="SM00342">
    <property type="entry name" value="HTH_ARAC"/>
    <property type="match status" value="1"/>
</dbReference>
<dbReference type="AlphaFoldDB" id="A0A1H7SPW1"/>
<keyword evidence="3" id="KW-0804">Transcription</keyword>
<evidence type="ECO:0000256" key="2">
    <source>
        <dbReference type="ARBA" id="ARBA00023125"/>
    </source>
</evidence>
<dbReference type="RefSeq" id="WP_143080983.1">
    <property type="nucleotide sequence ID" value="NZ_FOBB01000002.1"/>
</dbReference>
<dbReference type="PANTHER" id="PTHR43280">
    <property type="entry name" value="ARAC-FAMILY TRANSCRIPTIONAL REGULATOR"/>
    <property type="match status" value="1"/>
</dbReference>